<gene>
    <name evidence="3" type="ORF">A3F61_01675</name>
</gene>
<feature type="compositionally biased region" description="Polar residues" evidence="1">
    <location>
        <begin position="1"/>
        <end position="20"/>
    </location>
</feature>
<evidence type="ECO:0008006" key="5">
    <source>
        <dbReference type="Google" id="ProtNLM"/>
    </source>
</evidence>
<feature type="compositionally biased region" description="Pro residues" evidence="1">
    <location>
        <begin position="29"/>
        <end position="38"/>
    </location>
</feature>
<dbReference type="Gene3D" id="3.40.190.10">
    <property type="entry name" value="Periplasmic binding protein-like II"/>
    <property type="match status" value="1"/>
</dbReference>
<dbReference type="AlphaFoldDB" id="A0A1G1VCZ1"/>
<evidence type="ECO:0000313" key="4">
    <source>
        <dbReference type="Proteomes" id="UP000178272"/>
    </source>
</evidence>
<feature type="transmembrane region" description="Helical" evidence="2">
    <location>
        <begin position="104"/>
        <end position="127"/>
    </location>
</feature>
<sequence>MPDQDSNLPASGQNPISQTLPSSENSSDVPPPPPPPSSLPANLVNQQTANVPQVLPESRSIPVVEEVFQAPIQIQSPVPLPAVPPAPDQPPAEQKKFNFPPLKYLLFGAGVLVVLGSIAFALNSFFFSAKIPEQTTLTYWGFEEKTVMDSLIREYEAKNPKVKIGYIKQAKEDYRERLVNSLAKNSGPDIFSYHNTWVPMLSTQLAPAPATIFNSAEFANTFYPTASRDLVRGSSVFGVPLAIDGLGMYVNEAIFNENGKLIPNNWNDLLQTARELTQKDEEGRLTRSGVAMGRTENIDHWEDILSLMLLQNKADLANPQGELAEDPVLFYISMARDEKIWDDTLPRSTQAFAKGLVAMYFGPSSRADEIKQLNPNLSFRIVPMPQLPKNAPDDPDVNYASYQVAGVWEKSKNSEEAWKFLKFMSEKTSFEKLYAAVSAARGYGNPYPRPDMAQPLENDPLVGAYLRQASTARSSYLSSNTYDGATGVNSRLSKIWKGMVDQIIQEGRDIKTLLPPVAESIREVLAAYSASQ</sequence>
<dbReference type="Proteomes" id="UP000178272">
    <property type="component" value="Unassembled WGS sequence"/>
</dbReference>
<keyword evidence="2" id="KW-1133">Transmembrane helix</keyword>
<name>A0A1G1VCZ1_9BACT</name>
<dbReference type="STRING" id="1797517.A3F61_01675"/>
<dbReference type="EMBL" id="MHCA01000003">
    <property type="protein sequence ID" value="OGY13062.1"/>
    <property type="molecule type" value="Genomic_DNA"/>
</dbReference>
<feature type="region of interest" description="Disordered" evidence="1">
    <location>
        <begin position="1"/>
        <end position="52"/>
    </location>
</feature>
<organism evidence="3 4">
    <name type="scientific">Candidatus Blackburnbacteria bacterium RIFCSPHIGHO2_12_FULL_41_13b</name>
    <dbReference type="NCBI Taxonomy" id="1797517"/>
    <lineage>
        <taxon>Bacteria</taxon>
        <taxon>Candidatus Blackburniibacteriota</taxon>
    </lineage>
</organism>
<dbReference type="PANTHER" id="PTHR43649:SF30">
    <property type="entry name" value="ABC TRANSPORTER SUBSTRATE-BINDING PROTEIN"/>
    <property type="match status" value="1"/>
</dbReference>
<keyword evidence="2" id="KW-0812">Transmembrane</keyword>
<reference evidence="3 4" key="1">
    <citation type="journal article" date="2016" name="Nat. Commun.">
        <title>Thousands of microbial genomes shed light on interconnected biogeochemical processes in an aquifer system.</title>
        <authorList>
            <person name="Anantharaman K."/>
            <person name="Brown C.T."/>
            <person name="Hug L.A."/>
            <person name="Sharon I."/>
            <person name="Castelle C.J."/>
            <person name="Probst A.J."/>
            <person name="Thomas B.C."/>
            <person name="Singh A."/>
            <person name="Wilkins M.J."/>
            <person name="Karaoz U."/>
            <person name="Brodie E.L."/>
            <person name="Williams K.H."/>
            <person name="Hubbard S.S."/>
            <person name="Banfield J.F."/>
        </authorList>
    </citation>
    <scope>NUCLEOTIDE SEQUENCE [LARGE SCALE GENOMIC DNA]</scope>
</reference>
<dbReference type="Pfam" id="PF13416">
    <property type="entry name" value="SBP_bac_8"/>
    <property type="match status" value="1"/>
</dbReference>
<protein>
    <recommendedName>
        <fullName evidence="5">ABC transporter substrate-binding protein</fullName>
    </recommendedName>
</protein>
<keyword evidence="2" id="KW-0472">Membrane</keyword>
<dbReference type="PANTHER" id="PTHR43649">
    <property type="entry name" value="ARABINOSE-BINDING PROTEIN-RELATED"/>
    <property type="match status" value="1"/>
</dbReference>
<accession>A0A1G1VCZ1</accession>
<proteinExistence type="predicted"/>
<comment type="caution">
    <text evidence="3">The sequence shown here is derived from an EMBL/GenBank/DDBJ whole genome shotgun (WGS) entry which is preliminary data.</text>
</comment>
<dbReference type="SUPFAM" id="SSF53850">
    <property type="entry name" value="Periplasmic binding protein-like II"/>
    <property type="match status" value="1"/>
</dbReference>
<evidence type="ECO:0000256" key="2">
    <source>
        <dbReference type="SAM" id="Phobius"/>
    </source>
</evidence>
<evidence type="ECO:0000313" key="3">
    <source>
        <dbReference type="EMBL" id="OGY13062.1"/>
    </source>
</evidence>
<dbReference type="InterPro" id="IPR006059">
    <property type="entry name" value="SBP"/>
</dbReference>
<dbReference type="InterPro" id="IPR050490">
    <property type="entry name" value="Bact_solute-bd_prot1"/>
</dbReference>
<evidence type="ECO:0000256" key="1">
    <source>
        <dbReference type="SAM" id="MobiDB-lite"/>
    </source>
</evidence>